<evidence type="ECO:0000313" key="1">
    <source>
        <dbReference type="EMBL" id="ROH88648.1"/>
    </source>
</evidence>
<name>A0A3N0V8H1_9GAMM</name>
<gene>
    <name evidence="1" type="ORF">ED208_12580</name>
</gene>
<sequence>MTTEAPWIAVLREYVKAHGLKPAGKKIGYSGSAVSAALNDKYGVNGFPGNLERMQTAVEGALMGSRVDCPVVGDIPRNACIANQRRASDPRATNPMRMALSEACQKCPHATTTGVAGKERC</sequence>
<organism evidence="1 2">
    <name type="scientific">Stagnimonas aquatica</name>
    <dbReference type="NCBI Taxonomy" id="2689987"/>
    <lineage>
        <taxon>Bacteria</taxon>
        <taxon>Pseudomonadati</taxon>
        <taxon>Pseudomonadota</taxon>
        <taxon>Gammaproteobacteria</taxon>
        <taxon>Nevskiales</taxon>
        <taxon>Nevskiaceae</taxon>
        <taxon>Stagnimonas</taxon>
    </lineage>
</organism>
<dbReference type="EMBL" id="RJVO01000006">
    <property type="protein sequence ID" value="ROH88648.1"/>
    <property type="molecule type" value="Genomic_DNA"/>
</dbReference>
<protein>
    <submittedName>
        <fullName evidence="1">XRE family transcriptional regulator</fullName>
    </submittedName>
</protein>
<dbReference type="AlphaFoldDB" id="A0A3N0V8H1"/>
<dbReference type="InParanoid" id="A0A3N0V8H1"/>
<evidence type="ECO:0000313" key="2">
    <source>
        <dbReference type="Proteomes" id="UP000282106"/>
    </source>
</evidence>
<accession>A0A3N0V8H1</accession>
<comment type="caution">
    <text evidence="1">The sequence shown here is derived from an EMBL/GenBank/DDBJ whole genome shotgun (WGS) entry which is preliminary data.</text>
</comment>
<dbReference type="Proteomes" id="UP000282106">
    <property type="component" value="Unassembled WGS sequence"/>
</dbReference>
<reference evidence="1 2" key="1">
    <citation type="submission" date="2018-10" db="EMBL/GenBank/DDBJ databases">
        <authorList>
            <person name="Chen W.-M."/>
        </authorList>
    </citation>
    <scope>NUCLEOTIDE SEQUENCE [LARGE SCALE GENOMIC DNA]</scope>
    <source>
        <strain evidence="1 2">THS-13</strain>
    </source>
</reference>
<dbReference type="RefSeq" id="WP_123212270.1">
    <property type="nucleotide sequence ID" value="NZ_RJVO01000006.1"/>
</dbReference>
<keyword evidence="2" id="KW-1185">Reference proteome</keyword>
<proteinExistence type="predicted"/>